<evidence type="ECO:0000256" key="1">
    <source>
        <dbReference type="ARBA" id="ARBA00022723"/>
    </source>
</evidence>
<evidence type="ECO:0000259" key="5">
    <source>
        <dbReference type="PROSITE" id="PS50865"/>
    </source>
</evidence>
<evidence type="ECO:0000256" key="4">
    <source>
        <dbReference type="PROSITE-ProRule" id="PRU00134"/>
    </source>
</evidence>
<dbReference type="GO" id="GO:0008270">
    <property type="term" value="F:zinc ion binding"/>
    <property type="evidence" value="ECO:0007669"/>
    <property type="project" value="UniProtKB-KW"/>
</dbReference>
<keyword evidence="2 4" id="KW-0863">Zinc-finger</keyword>
<dbReference type="Pfam" id="PF01753">
    <property type="entry name" value="zf-MYND"/>
    <property type="match status" value="1"/>
</dbReference>
<keyword evidence="3" id="KW-0862">Zinc</keyword>
<gene>
    <name evidence="6" type="ORF">WJX72_010965</name>
</gene>
<dbReference type="AlphaFoldDB" id="A0AAW1QBD4"/>
<proteinExistence type="predicted"/>
<comment type="caution">
    <text evidence="6">The sequence shown here is derived from an EMBL/GenBank/DDBJ whole genome shotgun (WGS) entry which is preliminary data.</text>
</comment>
<dbReference type="SUPFAM" id="SSF144232">
    <property type="entry name" value="HIT/MYND zinc finger-like"/>
    <property type="match status" value="1"/>
</dbReference>
<sequence length="227" mass="25206">MDVALEIRHHGDNPNAHFAARRKGIAKFVRRTAGQDRALPIYQMQEAGYRVEASIDYIADLQLAVACCIVRYGPVVHKVSCTQHPVSSSGATEAQARLIARAAAALVLVLRRTVQVLTAPIPAQMPAWDQLPAQLGECAVHPSWNCKLRDGRAVPEDIRVVRNPRVPRPENRVLPDSTPKQVETCAFCGQTPETPLKVCGRCRKAKYCNEACQRSHYRDHKTICNEP</sequence>
<dbReference type="EMBL" id="JALJOR010000004">
    <property type="protein sequence ID" value="KAK9818341.1"/>
    <property type="molecule type" value="Genomic_DNA"/>
</dbReference>
<protein>
    <recommendedName>
        <fullName evidence="5">MYND-type domain-containing protein</fullName>
    </recommendedName>
</protein>
<evidence type="ECO:0000256" key="2">
    <source>
        <dbReference type="ARBA" id="ARBA00022771"/>
    </source>
</evidence>
<evidence type="ECO:0000313" key="6">
    <source>
        <dbReference type="EMBL" id="KAK9818341.1"/>
    </source>
</evidence>
<dbReference type="PROSITE" id="PS50865">
    <property type="entry name" value="ZF_MYND_2"/>
    <property type="match status" value="1"/>
</dbReference>
<organism evidence="6 7">
    <name type="scientific">[Myrmecia] bisecta</name>
    <dbReference type="NCBI Taxonomy" id="41462"/>
    <lineage>
        <taxon>Eukaryota</taxon>
        <taxon>Viridiplantae</taxon>
        <taxon>Chlorophyta</taxon>
        <taxon>core chlorophytes</taxon>
        <taxon>Trebouxiophyceae</taxon>
        <taxon>Trebouxiales</taxon>
        <taxon>Trebouxiaceae</taxon>
        <taxon>Myrmecia</taxon>
    </lineage>
</organism>
<dbReference type="PROSITE" id="PS01360">
    <property type="entry name" value="ZF_MYND_1"/>
    <property type="match status" value="1"/>
</dbReference>
<keyword evidence="7" id="KW-1185">Reference proteome</keyword>
<dbReference type="Proteomes" id="UP001489004">
    <property type="component" value="Unassembled WGS sequence"/>
</dbReference>
<evidence type="ECO:0000313" key="7">
    <source>
        <dbReference type="Proteomes" id="UP001489004"/>
    </source>
</evidence>
<dbReference type="InterPro" id="IPR002893">
    <property type="entry name" value="Znf_MYND"/>
</dbReference>
<keyword evidence="1" id="KW-0479">Metal-binding</keyword>
<accession>A0AAW1QBD4</accession>
<evidence type="ECO:0000256" key="3">
    <source>
        <dbReference type="ARBA" id="ARBA00022833"/>
    </source>
</evidence>
<name>A0AAW1QBD4_9CHLO</name>
<dbReference type="Gene3D" id="6.10.140.2220">
    <property type="match status" value="1"/>
</dbReference>
<reference evidence="6 7" key="1">
    <citation type="journal article" date="2024" name="Nat. Commun.">
        <title>Phylogenomics reveals the evolutionary origins of lichenization in chlorophyte algae.</title>
        <authorList>
            <person name="Puginier C."/>
            <person name="Libourel C."/>
            <person name="Otte J."/>
            <person name="Skaloud P."/>
            <person name="Haon M."/>
            <person name="Grisel S."/>
            <person name="Petersen M."/>
            <person name="Berrin J.G."/>
            <person name="Delaux P.M."/>
            <person name="Dal Grande F."/>
            <person name="Keller J."/>
        </authorList>
    </citation>
    <scope>NUCLEOTIDE SEQUENCE [LARGE SCALE GENOMIC DNA]</scope>
    <source>
        <strain evidence="6 7">SAG 2043</strain>
    </source>
</reference>
<feature type="domain" description="MYND-type" evidence="5">
    <location>
        <begin position="185"/>
        <end position="224"/>
    </location>
</feature>